<feature type="region of interest" description="Disordered" evidence="1">
    <location>
        <begin position="102"/>
        <end position="123"/>
    </location>
</feature>
<evidence type="ECO:0000256" key="1">
    <source>
        <dbReference type="SAM" id="MobiDB-lite"/>
    </source>
</evidence>
<dbReference type="GeneID" id="106006657"/>
<organism evidence="2 3">
    <name type="scientific">Mustela putorius furo</name>
    <name type="common">European domestic ferret</name>
    <name type="synonym">Mustela furo</name>
    <dbReference type="NCBI Taxonomy" id="9669"/>
    <lineage>
        <taxon>Eukaryota</taxon>
        <taxon>Metazoa</taxon>
        <taxon>Chordata</taxon>
        <taxon>Craniata</taxon>
        <taxon>Vertebrata</taxon>
        <taxon>Euteleostomi</taxon>
        <taxon>Mammalia</taxon>
        <taxon>Eutheria</taxon>
        <taxon>Laurasiatheria</taxon>
        <taxon>Carnivora</taxon>
        <taxon>Caniformia</taxon>
        <taxon>Musteloidea</taxon>
        <taxon>Mustelidae</taxon>
        <taxon>Mustelinae</taxon>
        <taxon>Mustela</taxon>
    </lineage>
</organism>
<feature type="region of interest" description="Disordered" evidence="1">
    <location>
        <begin position="247"/>
        <end position="289"/>
    </location>
</feature>
<feature type="compositionally biased region" description="Low complexity" evidence="1">
    <location>
        <begin position="61"/>
        <end position="73"/>
    </location>
</feature>
<feature type="compositionally biased region" description="Gly residues" evidence="1">
    <location>
        <begin position="335"/>
        <end position="344"/>
    </location>
</feature>
<feature type="region of interest" description="Disordered" evidence="1">
    <location>
        <begin position="305"/>
        <end position="396"/>
    </location>
</feature>
<feature type="compositionally biased region" description="Pro residues" evidence="1">
    <location>
        <begin position="347"/>
        <end position="358"/>
    </location>
</feature>
<feature type="compositionally biased region" description="Basic and acidic residues" evidence="1">
    <location>
        <begin position="20"/>
        <end position="31"/>
    </location>
</feature>
<feature type="region of interest" description="Disordered" evidence="1">
    <location>
        <begin position="1"/>
        <end position="73"/>
    </location>
</feature>
<feature type="compositionally biased region" description="Basic residues" evidence="1">
    <location>
        <begin position="370"/>
        <end position="388"/>
    </location>
</feature>
<dbReference type="AlphaFoldDB" id="A0A8U0NXG5"/>
<feature type="compositionally biased region" description="Low complexity" evidence="1">
    <location>
        <begin position="33"/>
        <end position="48"/>
    </location>
</feature>
<feature type="compositionally biased region" description="Polar residues" evidence="1">
    <location>
        <begin position="8"/>
        <end position="19"/>
    </location>
</feature>
<protein>
    <submittedName>
        <fullName evidence="3">Translation initiation factor IF-2-like</fullName>
    </submittedName>
</protein>
<name>A0A8U0NXG5_MUSPF</name>
<evidence type="ECO:0000313" key="3">
    <source>
        <dbReference type="RefSeq" id="XP_012916235.2"/>
    </source>
</evidence>
<evidence type="ECO:0000313" key="2">
    <source>
        <dbReference type="Proteomes" id="UP000000715"/>
    </source>
</evidence>
<gene>
    <name evidence="3" type="primary">LOC106006657</name>
</gene>
<accession>A0A8U0NXG5</accession>
<dbReference type="KEGG" id="mpuf:106006657"/>
<proteinExistence type="predicted"/>
<reference evidence="3" key="1">
    <citation type="submission" date="2025-08" db="UniProtKB">
        <authorList>
            <consortium name="RefSeq"/>
        </authorList>
    </citation>
    <scope>IDENTIFICATION</scope>
    <source>
        <tissue evidence="3">Brain</tissue>
    </source>
</reference>
<sequence>MATPGCQVCSTDRAASTGSREGRDGRKETRCLAEPVRPAPAARHAPASPLDPRHLAARAVSEPSHLPSSPSSAFLSPPPLVLSFSYLTLASLASAHSAAAFPSAPDAPARARPRPPSNCGSAGSLTRAQGCSCLKAFFRLATTQSQRPTNPKGTKRAEPLVLLSDRAWGAASTSHLPAGTPSSRPRNLGLNHWGRRVHPLARCDFLTPLTPPRDWRGATEAPALLPPLQSLGRGSLRVRVQPIVSLRPRNPAFSSPRPPRAHAPHGRPERPGGGGLRAPGACGHRGRGWQRVSARGRLAESAQACGAQVARTPGDEAQGLSVPGRGGTGHRRRGPGGLGVGGGARRPPNPQPWSPQPPRVATSKQSRERARARRRGTSSRGPRARARARLQLLPRW</sequence>
<dbReference type="Proteomes" id="UP000000715">
    <property type="component" value="Unplaced"/>
</dbReference>
<keyword evidence="2" id="KW-1185">Reference proteome</keyword>
<dbReference type="RefSeq" id="XP_012916235.2">
    <property type="nucleotide sequence ID" value="XM_013060781.2"/>
</dbReference>